<proteinExistence type="predicted"/>
<sequence length="74" mass="8277">MRSAEKIGLLREKDRRITGRISSELIHEAKARTGIDSDTDLIAFALANIALEDNFGEVFRSLEGTVDPELDLEF</sequence>
<comment type="caution">
    <text evidence="1">The sequence shown here is derived from an EMBL/GenBank/DDBJ whole genome shotgun (WGS) entry which is preliminary data.</text>
</comment>
<name>A0A5N3P3T4_9HYPH</name>
<dbReference type="Proteomes" id="UP000325684">
    <property type="component" value="Unassembled WGS sequence"/>
</dbReference>
<reference evidence="1 2" key="1">
    <citation type="journal article" date="2019" name="Microorganisms">
        <title>Genome Insights into the Novel Species Microvirga brassicacearum, a Rapeseed Endophyte with Biotechnological Potential.</title>
        <authorList>
            <person name="Jimenez-Gomez A."/>
            <person name="Saati-Santamaria Z."/>
            <person name="Igual J.M."/>
            <person name="Rivas R."/>
            <person name="Mateos P.F."/>
            <person name="Garcia-Fraile P."/>
        </authorList>
    </citation>
    <scope>NUCLEOTIDE SEQUENCE [LARGE SCALE GENOMIC DNA]</scope>
    <source>
        <strain evidence="1 2">CDVBN77</strain>
    </source>
</reference>
<keyword evidence="2" id="KW-1185">Reference proteome</keyword>
<dbReference type="AlphaFoldDB" id="A0A5N3P3T4"/>
<evidence type="ECO:0000313" key="1">
    <source>
        <dbReference type="EMBL" id="KAB0264398.1"/>
    </source>
</evidence>
<dbReference type="OrthoDB" id="7366417at2"/>
<protein>
    <submittedName>
        <fullName evidence="1">Uncharacterized protein</fullName>
    </submittedName>
</protein>
<accession>A0A5N3P3T4</accession>
<gene>
    <name evidence="1" type="ORF">FEZ63_23270</name>
</gene>
<organism evidence="1 2">
    <name type="scientific">Microvirga brassicacearum</name>
    <dbReference type="NCBI Taxonomy" id="2580413"/>
    <lineage>
        <taxon>Bacteria</taxon>
        <taxon>Pseudomonadati</taxon>
        <taxon>Pseudomonadota</taxon>
        <taxon>Alphaproteobacteria</taxon>
        <taxon>Hyphomicrobiales</taxon>
        <taxon>Methylobacteriaceae</taxon>
        <taxon>Microvirga</taxon>
    </lineage>
</organism>
<dbReference type="EMBL" id="VCMV01000072">
    <property type="protein sequence ID" value="KAB0264398.1"/>
    <property type="molecule type" value="Genomic_DNA"/>
</dbReference>
<evidence type="ECO:0000313" key="2">
    <source>
        <dbReference type="Proteomes" id="UP000325684"/>
    </source>
</evidence>